<name>A0ABR7R1X0_9PROT</name>
<proteinExistence type="inferred from homology"/>
<dbReference type="EMBL" id="JACTUZ010000003">
    <property type="protein sequence ID" value="MBC9175745.1"/>
    <property type="molecule type" value="Genomic_DNA"/>
</dbReference>
<sequence length="324" mass="33481">MTLPWLSRRCLLAGLALAAPARAQGAGWKPARPVTLVVPFAAGSGTDGVARIVAPLLAEEIGGTVVIENRPGANGAIAAVAVARAVPDGHTLFMTTNTTHSANPALLRQIDYDPVRDFAPVARLGNPAFLLVVGPEVPARDVASFIAWAKGKPGGVNCASANAIGVVGMATLARLAGFQATTAPYRSAPQALTDVIGGRIDAMMIDITASLGHIREGRLRALAVTTRERSALMPDLPSLHEARVEGFDLAAWNGVFAPAGTPGEVTGALGDALVRVLQRPPVVQRLAGIGFEALPAGPAPLAALVERELPRWAEMVRAAGIEPE</sequence>
<dbReference type="PANTHER" id="PTHR42928:SF5">
    <property type="entry name" value="BLR1237 PROTEIN"/>
    <property type="match status" value="1"/>
</dbReference>
<dbReference type="InterPro" id="IPR005064">
    <property type="entry name" value="BUG"/>
</dbReference>
<dbReference type="PIRSF" id="PIRSF017082">
    <property type="entry name" value="YflP"/>
    <property type="match status" value="1"/>
</dbReference>
<dbReference type="InterPro" id="IPR042100">
    <property type="entry name" value="Bug_dom1"/>
</dbReference>
<dbReference type="PANTHER" id="PTHR42928">
    <property type="entry name" value="TRICARBOXYLATE-BINDING PROTEIN"/>
    <property type="match status" value="1"/>
</dbReference>
<comment type="caution">
    <text evidence="3">The sequence shown here is derived from an EMBL/GenBank/DDBJ whole genome shotgun (WGS) entry which is preliminary data.</text>
</comment>
<evidence type="ECO:0000256" key="1">
    <source>
        <dbReference type="ARBA" id="ARBA00006987"/>
    </source>
</evidence>
<feature type="chain" id="PRO_5046736197" evidence="2">
    <location>
        <begin position="24"/>
        <end position="324"/>
    </location>
</feature>
<dbReference type="Proteomes" id="UP000603940">
    <property type="component" value="Unassembled WGS sequence"/>
</dbReference>
<organism evidence="3 4">
    <name type="scientific">Pseudoroseomonas ludipueritiae</name>
    <dbReference type="NCBI Taxonomy" id="198093"/>
    <lineage>
        <taxon>Bacteria</taxon>
        <taxon>Pseudomonadati</taxon>
        <taxon>Pseudomonadota</taxon>
        <taxon>Alphaproteobacteria</taxon>
        <taxon>Acetobacterales</taxon>
        <taxon>Acetobacteraceae</taxon>
        <taxon>Pseudoroseomonas</taxon>
    </lineage>
</organism>
<feature type="signal peptide" evidence="2">
    <location>
        <begin position="1"/>
        <end position="23"/>
    </location>
</feature>
<reference evidence="3 4" key="1">
    <citation type="journal article" date="2009" name="Int. J. Syst. Evol. Microbiol.">
        <title>Transfer of Teichococcus ludipueritiae and Muricoccus roseus to the genus Roseomonas, as Roseomonas ludipueritiae comb. nov. and Roseomonas rosea comb. nov., respectively, and emended description of the genus Roseomonas.</title>
        <authorList>
            <person name="Sanchez-Porro C."/>
            <person name="Gallego V."/>
            <person name="Busse H.J."/>
            <person name="Kampfer P."/>
            <person name="Ventosa A."/>
        </authorList>
    </citation>
    <scope>NUCLEOTIDE SEQUENCE [LARGE SCALE GENOMIC DNA]</scope>
    <source>
        <strain evidence="3 4">DSM 14915</strain>
    </source>
</reference>
<protein>
    <submittedName>
        <fullName evidence="3">Tripartite tricarboxylate transporter substrate binding protein</fullName>
    </submittedName>
</protein>
<evidence type="ECO:0000313" key="4">
    <source>
        <dbReference type="Proteomes" id="UP000603940"/>
    </source>
</evidence>
<dbReference type="SUPFAM" id="SSF53850">
    <property type="entry name" value="Periplasmic binding protein-like II"/>
    <property type="match status" value="1"/>
</dbReference>
<gene>
    <name evidence="3" type="ORF">IBL25_02145</name>
</gene>
<dbReference type="Gene3D" id="3.40.190.150">
    <property type="entry name" value="Bordetella uptake gene, domain 1"/>
    <property type="match status" value="1"/>
</dbReference>
<dbReference type="CDD" id="cd07012">
    <property type="entry name" value="PBP2_Bug_TTT"/>
    <property type="match status" value="1"/>
</dbReference>
<dbReference type="RefSeq" id="WP_187776905.1">
    <property type="nucleotide sequence ID" value="NZ_JACTUZ010000003.1"/>
</dbReference>
<comment type="similarity">
    <text evidence="1">Belongs to the UPF0065 (bug) family.</text>
</comment>
<evidence type="ECO:0000256" key="2">
    <source>
        <dbReference type="SAM" id="SignalP"/>
    </source>
</evidence>
<keyword evidence="4" id="KW-1185">Reference proteome</keyword>
<dbReference type="Pfam" id="PF03401">
    <property type="entry name" value="TctC"/>
    <property type="match status" value="1"/>
</dbReference>
<evidence type="ECO:0000313" key="3">
    <source>
        <dbReference type="EMBL" id="MBC9175745.1"/>
    </source>
</evidence>
<accession>A0ABR7R1X0</accession>
<dbReference type="Gene3D" id="3.40.190.10">
    <property type="entry name" value="Periplasmic binding protein-like II"/>
    <property type="match status" value="1"/>
</dbReference>
<keyword evidence="2" id="KW-0732">Signal</keyword>